<dbReference type="SMART" id="SM01068">
    <property type="entry name" value="CBM_X"/>
    <property type="match status" value="2"/>
</dbReference>
<evidence type="ECO:0000313" key="8">
    <source>
        <dbReference type="Proteomes" id="UP000176221"/>
    </source>
</evidence>
<dbReference type="Proteomes" id="UP000176221">
    <property type="component" value="Unassembled WGS sequence"/>
</dbReference>
<dbReference type="PANTHER" id="PTHR37469:SF2">
    <property type="entry name" value="CELLOBIONIC ACID PHOSPHORYLASE"/>
    <property type="match status" value="1"/>
</dbReference>
<keyword evidence="1" id="KW-0328">Glycosyltransferase</keyword>
<evidence type="ECO:0008006" key="9">
    <source>
        <dbReference type="Google" id="ProtNLM"/>
    </source>
</evidence>
<dbReference type="GO" id="GO:0030246">
    <property type="term" value="F:carbohydrate binding"/>
    <property type="evidence" value="ECO:0007669"/>
    <property type="project" value="InterPro"/>
</dbReference>
<evidence type="ECO:0000256" key="2">
    <source>
        <dbReference type="ARBA" id="ARBA00022679"/>
    </source>
</evidence>
<dbReference type="InterPro" id="IPR037018">
    <property type="entry name" value="GH65_N"/>
</dbReference>
<dbReference type="Gene3D" id="2.70.98.40">
    <property type="entry name" value="Glycoside hydrolase, family 65, N-terminal domain"/>
    <property type="match status" value="2"/>
</dbReference>
<keyword evidence="3" id="KW-1133">Transmembrane helix</keyword>
<feature type="transmembrane region" description="Helical" evidence="3">
    <location>
        <begin position="859"/>
        <end position="881"/>
    </location>
</feature>
<sequence length="2732" mass="308983">TLSQFRQAEECYKEIEGELERKTDVGKITSRLAKEYGIIPTHFGLYLVDRLSDSGAGTRPLLKWLRLNLEKQGLGAEALVHRESGIRAAGAKNVGNIIDSLRWLNQIRWDLFVEEIDTIDRILAREAHASYILMDSRSRGLYRARIVELADASGILEAEIARTAVKLTDESQQKKSTDALAALRTHVGYYLLGKGRKILEEKISYRSPYREKISLFMKRYPGLIYFGLIGIILIGSIFFIIPLLVASVSGSPMMFWILIVMAISFFFGSEWALSIGNFVFMKIVKAERLPRLDLHRGVGNARRTFVVVPSMFRDEKSVEVLLRKIETYFLGNNDDNIYYALLLDFKDADAAELASDQRITGYLAGGIQRLNEKYPSKTARFYGLYRKRLWNSSERVFMGWERKRGKLREFNRLLRGAVDTSYGNADDIRTVGYVRYVITIDEDSELPIESASALVGCISHPLNTPILWGGSVIHGWGIIEPQITYRLSVAYKSLFSSLLSHAVGIDSYSAPIADVYQDLFGNGIFYGKGIYDIDVIEQTMGDSIPENKILSHDLLEGIYARVALASDVQVFDGFPSRYHEYAIRGARWIRGDWQIISWLWRRAVMNGKIIPRANFVDRWKICDNLRRSLTPIAVVGTVIVGALAQINSFAWYLLPIATLAAPFAPGFFFDLLRLNERESLYDKLRNSIRHSRNVLLQIILRICFSLHLSAIAADAIILSLYRMIVSKQNLLEWKSAHEVSASSRGTFIEMTSIMWLSPLVGMSLASTLFLLGTPIHWALFFWLSAWFFAPLVAYIVSIPQKSRSRLSRRSENFLRKLAVRTATFFLENAGKDFHFLIPDHVDERERVREERIATSPTNIGMMFTAWYASFRFGILSLSGLLRRTEMALESMEKLPRFRGHFYNWYDIRSLTVLPPKYISTVDSANLIAALIMFRSGLQKSLSEPIVSSDVGRGFRDLFSVILDEIKNITRRHLLTKKEKYALKNIASFLKLISKSINDIVLSNDVFCLSRSIKKTGEDMATLQVLRERLEIARSSRGDTADERRVAVHMNHVISLVNLCTLLFEESALFLKGLTGYAATLESLPLSCERQASLSSVKQILNDLISPIPSICSLADGELLKKFNEARFGELLRLADAAGEEKEDLRRWLLIFERSLVESQNEAREVRKKIEQVLSIAEKYIDSSRFDFLYNKERGLLHIGYNETQGVIDGSYYDFLASEANAASYLAIMKGHVEKKHWFFLSRKLVRTGGVAALASWGGSLFEYLTSLIFFDVHPESLLGKTASRSIREHMRYAKKNGIPWGMGESAQYEFDVAGNYQYQIHGVPSLGLKRGLEERLVVSPYTSALALPFAPLHAVRNLRRLVDEGAVGKYGFYDAVEYTKLSRGRKRDFAKIYYAHHQGFILAGIANLVFAGELQNLFKNDPRAESADILLEEKMPNMFATKIPKGVLQRFTAVKKTVDIGLDTKRYIPVKTDIPRYALISNGTYGVGISNAGGGWSRWNGVFLTRYRYDSTREDYGTYIKITDKKTSASWSPTLLPQKTFGKKSKVIFQENRAEFYKSNQDIDSILEIMVHDGDAVEFRRLTLFNNSKDSKEIIIETRGEVALSGEREWAQHPNYEMLFVSSEFISEESFLLFSRRSGKDRSKKIFFAHALVAGKNSQFLRALSHREDIVREQRYGINSAMPEARPLYNLDSAFSLSCSIRLDAGESEEVVAAFFAGGSREEVVRLVRKYRTLKAIDHVFMEQATHGRHIQSYALTPDQGKHYQDIASRLFEGGKDFRKSVVRGGGIHSLWRNGISGDRPLLVLAIADMERLQMLKQALAAQSYLAAKGVFFDVVVINDHPASYIRTLDDEVDFLIRSVRSQDVYASATGVYHVKSHVMIEGDRDMIVQLAAIAFDAAGGSFVARPEAFRVARELSEKINPSKKPYARRGYLKRPRGLMFDNGYGGFSGDGSVYTIYTDENIKTPQPWVNIIANEHFGTIVTESGGAYTWAKDSYDNRLTSRISDPVRFETSEALFLRDNQTLDYWSLAPEPNTDRAPYITTHGRGYSSFQHRRALVNTEFSQFLAPSSAAAASKILRVKINNESQTKRTFSLIAYFELELATDRFGSHGKLNIEYDNSIRAFFFSNYFRNNFSSRRAFLWSSESDISYTGSKLEFLGRHASLAESAGLNQRKLSNDFGRTSDNIFALEQEFALGPKEEKIVYLFFGDATSVHDGASYLNESAVPEKIESDYQRLLDDQPLSVFIKTPDRALDILFNKWLLYQVDSARFLGKTGFYQPSGAYGFRDQLQDSLAFIYTNPEKTRAMILRAAVHQFEEGDVMTWWHDHNNFGHRSALTDQQLWLPYTILKYVGITGDDALWKHTLPFLVGEQVDFGTKEHWTGVGTSTDASYTLFEHALRAIQKNLVFGSHGLPLIGLGDWNDGLSRVGAEGKGESVWLAWFLIYILDRFIPVAEKENYESARMLADALTNLRIAVEKHGWDGEWYRRAYLDSGTPIGSRALDEYKIDSVAQSWAAIAGGDAVRVKKALSFAWKKLEENGEVRLIAPPLAESGIDPGYLRDYPPGVRENGAQYNHAALWLAEAFFSTGDAQKGMKILESVNPILRSGTSHKAERYRVEPYVVASDIYAAPSYPGRGGWTWYTGSAGVMYRIIIESLFGIKKTADTLELVPNVPNSWDECSIAIPHKNATYTISIRRSADRNAKPYTLCDGELVSGPIRLHANGQHSIEVFLSK</sequence>
<dbReference type="Gene3D" id="1.50.10.140">
    <property type="match status" value="2"/>
</dbReference>
<evidence type="ECO:0000259" key="6">
    <source>
        <dbReference type="Pfam" id="PF17167"/>
    </source>
</evidence>
<feature type="transmembrane region" description="Helical" evidence="3">
    <location>
        <begin position="222"/>
        <end position="248"/>
    </location>
</feature>
<organism evidence="7 8">
    <name type="scientific">Candidatus Taylorbacteria bacterium RIFCSPLOWO2_01_FULL_45_15b</name>
    <dbReference type="NCBI Taxonomy" id="1802319"/>
    <lineage>
        <taxon>Bacteria</taxon>
        <taxon>Candidatus Tayloriibacteriota</taxon>
    </lineage>
</organism>
<reference evidence="7 8" key="1">
    <citation type="journal article" date="2016" name="Nat. Commun.">
        <title>Thousands of microbial genomes shed light on interconnected biogeochemical processes in an aquifer system.</title>
        <authorList>
            <person name="Anantharaman K."/>
            <person name="Brown C.T."/>
            <person name="Hug L.A."/>
            <person name="Sharon I."/>
            <person name="Castelle C.J."/>
            <person name="Probst A.J."/>
            <person name="Thomas B.C."/>
            <person name="Singh A."/>
            <person name="Wilkins M.J."/>
            <person name="Karaoz U."/>
            <person name="Brodie E.L."/>
            <person name="Williams K.H."/>
            <person name="Hubbard S.S."/>
            <person name="Banfield J.F."/>
        </authorList>
    </citation>
    <scope>NUCLEOTIDE SEQUENCE [LARGE SCALE GENOMIC DNA]</scope>
</reference>
<feature type="transmembrane region" description="Helical" evidence="3">
    <location>
        <begin position="753"/>
        <end position="772"/>
    </location>
</feature>
<dbReference type="SUPFAM" id="SSF74650">
    <property type="entry name" value="Galactose mutarotase-like"/>
    <property type="match status" value="2"/>
</dbReference>
<dbReference type="PANTHER" id="PTHR37469">
    <property type="entry name" value="CELLOBIONIC ACID PHOSPHORYLASE-RELATED"/>
    <property type="match status" value="1"/>
</dbReference>
<dbReference type="InterPro" id="IPR052047">
    <property type="entry name" value="GH94_Enzymes"/>
</dbReference>
<dbReference type="SUPFAM" id="SSF48208">
    <property type="entry name" value="Six-hairpin glycosidases"/>
    <property type="match status" value="1"/>
</dbReference>
<dbReference type="InterPro" id="IPR012341">
    <property type="entry name" value="6hp_glycosidase-like_sf"/>
</dbReference>
<feature type="transmembrane region" description="Helical" evidence="3">
    <location>
        <begin position="779"/>
        <end position="798"/>
    </location>
</feature>
<dbReference type="InterPro" id="IPR011013">
    <property type="entry name" value="Gal_mutarotase_sf_dom"/>
</dbReference>
<feature type="domain" description="Glycoamylase-like" evidence="5">
    <location>
        <begin position="1212"/>
        <end position="1421"/>
    </location>
</feature>
<accession>A0A1G2N951</accession>
<dbReference type="InterPro" id="IPR008928">
    <property type="entry name" value="6-hairpin_glycosidase_sf"/>
</dbReference>
<dbReference type="STRING" id="1802319.A2928_02780"/>
<proteinExistence type="predicted"/>
<dbReference type="InterPro" id="IPR033432">
    <property type="entry name" value="GH94_catalytic"/>
</dbReference>
<dbReference type="InterPro" id="IPR010383">
    <property type="entry name" value="Glyco_hydrolase_94_b-supersand"/>
</dbReference>
<feature type="transmembrane region" description="Helical" evidence="3">
    <location>
        <begin position="693"/>
        <end position="721"/>
    </location>
</feature>
<feature type="domain" description="Glycosyl hydrolase 94 catalytic" evidence="6">
    <location>
        <begin position="2244"/>
        <end position="2657"/>
    </location>
</feature>
<evidence type="ECO:0000313" key="7">
    <source>
        <dbReference type="EMBL" id="OHA32610.1"/>
    </source>
</evidence>
<dbReference type="Pfam" id="PF17167">
    <property type="entry name" value="Glyco_hydro_94"/>
    <property type="match status" value="1"/>
</dbReference>
<name>A0A1G2N951_9BACT</name>
<dbReference type="Gene3D" id="2.60.420.10">
    <property type="entry name" value="Maltose phosphorylase, domain 3"/>
    <property type="match status" value="1"/>
</dbReference>
<dbReference type="Gene3D" id="1.50.10.10">
    <property type="match status" value="1"/>
</dbReference>
<feature type="transmembrane region" description="Helical" evidence="3">
    <location>
        <begin position="254"/>
        <end position="280"/>
    </location>
</feature>
<keyword evidence="3" id="KW-0472">Membrane</keyword>
<feature type="non-terminal residue" evidence="7">
    <location>
        <position position="1"/>
    </location>
</feature>
<feature type="transmembrane region" description="Helical" evidence="3">
    <location>
        <begin position="628"/>
        <end position="646"/>
    </location>
</feature>
<keyword evidence="2" id="KW-0808">Transferase</keyword>
<keyword evidence="3" id="KW-0812">Transmembrane</keyword>
<evidence type="ECO:0000259" key="5">
    <source>
        <dbReference type="Pfam" id="PF10091"/>
    </source>
</evidence>
<comment type="caution">
    <text evidence="7">The sequence shown here is derived from an EMBL/GenBank/DDBJ whole genome shotgun (WGS) entry which is preliminary data.</text>
</comment>
<feature type="domain" description="Glycosyl hydrolase 94 supersandwich" evidence="4">
    <location>
        <begin position="1471"/>
        <end position="1733"/>
    </location>
</feature>
<protein>
    <recommendedName>
        <fullName evidence="9">Carbohydrate binding domain-containing protein</fullName>
    </recommendedName>
</protein>
<dbReference type="EMBL" id="MHRX01000040">
    <property type="protein sequence ID" value="OHA32610.1"/>
    <property type="molecule type" value="Genomic_DNA"/>
</dbReference>
<dbReference type="InterPro" id="IPR019282">
    <property type="entry name" value="Glycoamylase-like_cons_dom"/>
</dbReference>
<dbReference type="Pfam" id="PF06165">
    <property type="entry name" value="GH94_b-supersand"/>
    <property type="match status" value="2"/>
</dbReference>
<dbReference type="Pfam" id="PF10091">
    <property type="entry name" value="Glycoamylase"/>
    <property type="match status" value="1"/>
</dbReference>
<evidence type="ECO:0000259" key="4">
    <source>
        <dbReference type="Pfam" id="PF06165"/>
    </source>
</evidence>
<feature type="domain" description="Glycosyl hydrolase 94 supersandwich" evidence="4">
    <location>
        <begin position="1955"/>
        <end position="2218"/>
    </location>
</feature>
<dbReference type="GO" id="GO:0005975">
    <property type="term" value="P:carbohydrate metabolic process"/>
    <property type="evidence" value="ECO:0007669"/>
    <property type="project" value="InterPro"/>
</dbReference>
<evidence type="ECO:0000256" key="1">
    <source>
        <dbReference type="ARBA" id="ARBA00022676"/>
    </source>
</evidence>
<dbReference type="GO" id="GO:0016757">
    <property type="term" value="F:glycosyltransferase activity"/>
    <property type="evidence" value="ECO:0007669"/>
    <property type="project" value="UniProtKB-KW"/>
</dbReference>
<gene>
    <name evidence="7" type="ORF">A2928_02780</name>
</gene>
<evidence type="ECO:0000256" key="3">
    <source>
        <dbReference type="SAM" id="Phobius"/>
    </source>
</evidence>